<organism evidence="1 3">
    <name type="scientific">Didymodactylos carnosus</name>
    <dbReference type="NCBI Taxonomy" id="1234261"/>
    <lineage>
        <taxon>Eukaryota</taxon>
        <taxon>Metazoa</taxon>
        <taxon>Spiralia</taxon>
        <taxon>Gnathifera</taxon>
        <taxon>Rotifera</taxon>
        <taxon>Eurotatoria</taxon>
        <taxon>Bdelloidea</taxon>
        <taxon>Philodinida</taxon>
        <taxon>Philodinidae</taxon>
        <taxon>Didymodactylos</taxon>
    </lineage>
</organism>
<sequence length="342" mass="41653">MIIEFEEFIIWYHQQQEDILHSLTTINNVIEYFKQSSNNKQHNTENCMIKLETEMYQQLLEAKPDLFEPILSKIQTDMNDLWRSSSKIFNVIQHQTNLFDIYEHFFDKSIDKPEHDISHLFNDKIRQFEKYLYHYDRENVLKQILCDRMFNYLTQKYKKDKYSIMLTEKCDRFIQNIDHLNFILSRLNESTIIEYLLLIVFTKFYAHIYSHELYYEKENEKLSTINNLFNTEEQMISSTIKLYVKKQLNYIMEKDGSKNEDNIQSLSDKFNSRIIEWINNSKRDCNRNYSYSPLPSIEYMNDFKNLKNILDKCDTGSVVNLFKECKENYSLRLSVYIWFIHY</sequence>
<reference evidence="1" key="1">
    <citation type="submission" date="2021-02" db="EMBL/GenBank/DDBJ databases">
        <authorList>
            <person name="Nowell W R."/>
        </authorList>
    </citation>
    <scope>NUCLEOTIDE SEQUENCE</scope>
</reference>
<dbReference type="EMBL" id="CAJNOK010003482">
    <property type="protein sequence ID" value="CAF0902841.1"/>
    <property type="molecule type" value="Genomic_DNA"/>
</dbReference>
<name>A0A8S2DC75_9BILA</name>
<dbReference type="EMBL" id="CAJOBA010003484">
    <property type="protein sequence ID" value="CAF3683261.1"/>
    <property type="molecule type" value="Genomic_DNA"/>
</dbReference>
<comment type="caution">
    <text evidence="1">The sequence shown here is derived from an EMBL/GenBank/DDBJ whole genome shotgun (WGS) entry which is preliminary data.</text>
</comment>
<gene>
    <name evidence="1" type="ORF">OVA965_LOCUS9711</name>
    <name evidence="2" type="ORF">TMI583_LOCUS9708</name>
</gene>
<evidence type="ECO:0000313" key="1">
    <source>
        <dbReference type="EMBL" id="CAF0902841.1"/>
    </source>
</evidence>
<dbReference type="Proteomes" id="UP000677228">
    <property type="component" value="Unassembled WGS sequence"/>
</dbReference>
<accession>A0A8S2DC75</accession>
<evidence type="ECO:0000313" key="3">
    <source>
        <dbReference type="Proteomes" id="UP000677228"/>
    </source>
</evidence>
<dbReference type="Proteomes" id="UP000682733">
    <property type="component" value="Unassembled WGS sequence"/>
</dbReference>
<evidence type="ECO:0000313" key="2">
    <source>
        <dbReference type="EMBL" id="CAF3683261.1"/>
    </source>
</evidence>
<dbReference type="AlphaFoldDB" id="A0A8S2DC75"/>
<proteinExistence type="predicted"/>
<protein>
    <submittedName>
        <fullName evidence="1">Uncharacterized protein</fullName>
    </submittedName>
</protein>